<gene>
    <name evidence="2" type="primary">256</name>
    <name evidence="1" type="synonym">1</name>
    <name evidence="1" type="ORF">PBI_JAY2JAY_1</name>
    <name evidence="2" type="ORF">PBI_JAY2JAY_256</name>
</gene>
<dbReference type="GeneID" id="26796985"/>
<sequence length="70" mass="7808">MFRSGTNYLTSTFIALTSILPPNPRQIRLSGIDNYAPKRAKNEPKHAEIKGNAAILPIILPFSRNFNSHS</sequence>
<dbReference type="Proteomes" id="UP000030200">
    <property type="component" value="Segment"/>
</dbReference>
<evidence type="ECO:0000313" key="2">
    <source>
        <dbReference type="EMBL" id="AIW02709.1"/>
    </source>
</evidence>
<evidence type="ECO:0000313" key="1">
    <source>
        <dbReference type="EMBL" id="AIW02500.1"/>
    </source>
</evidence>
<dbReference type="KEGG" id="vg:26796985"/>
<proteinExistence type="predicted"/>
<reference evidence="2 3" key="1">
    <citation type="submission" date="2014-09" db="EMBL/GenBank/DDBJ databases">
        <authorList>
            <person name="Gicewicz E.A."/>
            <person name="Hiryak K.M."/>
            <person name="Horoschock A.N."/>
            <person name="Kneeream E.R."/>
            <person name="Luchetta J."/>
            <person name="Mikolon A.R."/>
            <person name="Smith S.N."/>
            <person name="Svintozelskiy S."/>
            <person name="Yucha M.L."/>
            <person name="Manna D.P."/>
            <person name="Pidcock K.A."/>
            <person name="Laing C.E."/>
            <person name="Schaff J.E."/>
            <person name="Dashiell C.L."/>
            <person name="Macialek J.A."/>
            <person name="Anders K.R."/>
            <person name="Braun M.A."/>
            <person name="Delesalle V.A."/>
            <person name="Hughes L.E."/>
            <person name="Ware V.C."/>
            <person name="Bradley K.W."/>
            <person name="Barker L.P."/>
            <person name="Asai D.J."/>
            <person name="Bowman C.A."/>
            <person name="Russell D.A."/>
            <person name="Pope W.H."/>
            <person name="Jacobs-Sera D."/>
            <person name="Hendrix R.W."/>
            <person name="Hatfull G.F."/>
        </authorList>
    </citation>
    <scope>NUCLEOTIDE SEQUENCE [LARGE SCALE GENOMIC DNA]</scope>
</reference>
<dbReference type="RefSeq" id="YP_009225936.1">
    <property type="nucleotide sequence ID" value="NC_029098.1"/>
</dbReference>
<dbReference type="GeneID" id="26797011"/>
<name>A0A0A0RTE1_9CAUD</name>
<dbReference type="EMBL" id="KM652554">
    <property type="protein sequence ID" value="AIW02709.1"/>
    <property type="molecule type" value="Genomic_DNA"/>
</dbReference>
<dbReference type="RefSeq" id="YP_009225727.1">
    <property type="nucleotide sequence ID" value="NC_029098.1"/>
</dbReference>
<organism evidence="2 3">
    <name type="scientific">Streptomyces phage Jay2Jay</name>
    <dbReference type="NCBI Taxonomy" id="1556290"/>
    <lineage>
        <taxon>Viruses</taxon>
        <taxon>Duplodnaviria</taxon>
        <taxon>Heunggongvirae</taxon>
        <taxon>Uroviricota</taxon>
        <taxon>Caudoviricetes</taxon>
        <taxon>Stanwilliamsviridae</taxon>
        <taxon>Boydwoodruffvirinae</taxon>
        <taxon>Samistivirus</taxon>
        <taxon>Samistivirus jay2jay</taxon>
    </lineage>
</organism>
<protein>
    <submittedName>
        <fullName evidence="2">Uncharacterized protein</fullName>
    </submittedName>
</protein>
<keyword evidence="3" id="KW-1185">Reference proteome</keyword>
<evidence type="ECO:0000313" key="3">
    <source>
        <dbReference type="Proteomes" id="UP000030200"/>
    </source>
</evidence>
<dbReference type="EMBL" id="KM652554">
    <property type="protein sequence ID" value="AIW02500.1"/>
    <property type="molecule type" value="Genomic_DNA"/>
</dbReference>
<dbReference type="KEGG" id="vg:26797011"/>
<accession>A0A0A0RTE1</accession>